<dbReference type="RefSeq" id="WP_251512612.1">
    <property type="nucleotide sequence ID" value="NZ_JAMBON010000006.1"/>
</dbReference>
<dbReference type="EMBL" id="JBHUDE010000042">
    <property type="protein sequence ID" value="MFD1607819.1"/>
    <property type="molecule type" value="Genomic_DNA"/>
</dbReference>
<dbReference type="Proteomes" id="UP001597221">
    <property type="component" value="Unassembled WGS sequence"/>
</dbReference>
<evidence type="ECO:0000313" key="3">
    <source>
        <dbReference type="EMBL" id="MFD1607819.1"/>
    </source>
</evidence>
<organism evidence="3 4">
    <name type="scientific">Oceanobacillus luteolus</name>
    <dbReference type="NCBI Taxonomy" id="1274358"/>
    <lineage>
        <taxon>Bacteria</taxon>
        <taxon>Bacillati</taxon>
        <taxon>Bacillota</taxon>
        <taxon>Bacilli</taxon>
        <taxon>Bacillales</taxon>
        <taxon>Bacillaceae</taxon>
        <taxon>Oceanobacillus</taxon>
    </lineage>
</organism>
<feature type="transmembrane region" description="Helical" evidence="1">
    <location>
        <begin position="7"/>
        <end position="26"/>
    </location>
</feature>
<feature type="domain" description="LiaI-LiaF-like transmembrane region" evidence="2">
    <location>
        <begin position="8"/>
        <end position="47"/>
    </location>
</feature>
<dbReference type="InterPro" id="IPR043726">
    <property type="entry name" value="LiaI-LiaF-like_TM1"/>
</dbReference>
<feature type="transmembrane region" description="Helical" evidence="1">
    <location>
        <begin position="105"/>
        <end position="123"/>
    </location>
</feature>
<keyword evidence="4" id="KW-1185">Reference proteome</keyword>
<evidence type="ECO:0000259" key="2">
    <source>
        <dbReference type="Pfam" id="PF18917"/>
    </source>
</evidence>
<feature type="transmembrane region" description="Helical" evidence="1">
    <location>
        <begin position="58"/>
        <end position="75"/>
    </location>
</feature>
<sequence length="160" mass="18899">MKKQNPLFAYILIGIGVFFLLRELKLPIITDFYSWQTLLIIIGLAFLIHSYRSRSYEHIFTGVLILGIGIHLHGLQHYPFWIDHWGIYLLIIGLAFLIRYFKTKTGLLNSLIFLVVGGLLIYSQQFNHYFYWIYDLFSLIEKFWPLILIILGFILLKKGK</sequence>
<keyword evidence="1" id="KW-0472">Membrane</keyword>
<proteinExistence type="predicted"/>
<protein>
    <submittedName>
        <fullName evidence="3">LiaI-LiaF-like domain-containing protein</fullName>
    </submittedName>
</protein>
<comment type="caution">
    <text evidence="3">The sequence shown here is derived from an EMBL/GenBank/DDBJ whole genome shotgun (WGS) entry which is preliminary data.</text>
</comment>
<feature type="transmembrane region" description="Helical" evidence="1">
    <location>
        <begin position="32"/>
        <end position="51"/>
    </location>
</feature>
<reference evidence="4" key="1">
    <citation type="journal article" date="2019" name="Int. J. Syst. Evol. Microbiol.">
        <title>The Global Catalogue of Microorganisms (GCM) 10K type strain sequencing project: providing services to taxonomists for standard genome sequencing and annotation.</title>
        <authorList>
            <consortium name="The Broad Institute Genomics Platform"/>
            <consortium name="The Broad Institute Genome Sequencing Center for Infectious Disease"/>
            <person name="Wu L."/>
            <person name="Ma J."/>
        </authorList>
    </citation>
    <scope>NUCLEOTIDE SEQUENCE [LARGE SCALE GENOMIC DNA]</scope>
    <source>
        <strain evidence="4">CGMCC 1.12376</strain>
    </source>
</reference>
<keyword evidence="1" id="KW-1133">Transmembrane helix</keyword>
<feature type="transmembrane region" description="Helical" evidence="1">
    <location>
        <begin position="81"/>
        <end position="98"/>
    </location>
</feature>
<name>A0ABW4HSQ4_9BACI</name>
<feature type="transmembrane region" description="Helical" evidence="1">
    <location>
        <begin position="129"/>
        <end position="156"/>
    </location>
</feature>
<keyword evidence="1" id="KW-0812">Transmembrane</keyword>
<evidence type="ECO:0000313" key="4">
    <source>
        <dbReference type="Proteomes" id="UP001597221"/>
    </source>
</evidence>
<evidence type="ECO:0000256" key="1">
    <source>
        <dbReference type="SAM" id="Phobius"/>
    </source>
</evidence>
<gene>
    <name evidence="3" type="ORF">ACFSBH_09140</name>
</gene>
<dbReference type="Pfam" id="PF18917">
    <property type="entry name" value="LiaI-LiaF-like_TM1"/>
    <property type="match status" value="1"/>
</dbReference>
<accession>A0ABW4HSQ4</accession>